<comment type="caution">
    <text evidence="1">The sequence shown here is derived from an EMBL/GenBank/DDBJ whole genome shotgun (WGS) entry which is preliminary data.</text>
</comment>
<dbReference type="EMBL" id="JAACJM010000014">
    <property type="protein sequence ID" value="KAF5368951.1"/>
    <property type="molecule type" value="Genomic_DNA"/>
</dbReference>
<gene>
    <name evidence="1" type="ORF">D9758_003069</name>
</gene>
<dbReference type="AlphaFoldDB" id="A0A8H5GQ65"/>
<evidence type="ECO:0000313" key="2">
    <source>
        <dbReference type="Proteomes" id="UP000559256"/>
    </source>
</evidence>
<sequence length="180" mass="20456">MNNDKHKVAHALLLIPLALTRRLFGFWVPKKTVTVGATDGFKLLNPISIDHTQAPRRLHGNQMASSTRCMHVQMRTCASKMLNFSLDEWKDQHQPQLHSSTHSSSLRHTTPFNVNHHRLQDQLALVSPSSPSLDARHLFTPRPPLQTSLPLITPHAPKSSNSTFYYNNQRLSFDLQIIDN</sequence>
<dbReference type="Proteomes" id="UP000559256">
    <property type="component" value="Unassembled WGS sequence"/>
</dbReference>
<organism evidence="1 2">
    <name type="scientific">Tetrapyrgos nigripes</name>
    <dbReference type="NCBI Taxonomy" id="182062"/>
    <lineage>
        <taxon>Eukaryota</taxon>
        <taxon>Fungi</taxon>
        <taxon>Dikarya</taxon>
        <taxon>Basidiomycota</taxon>
        <taxon>Agaricomycotina</taxon>
        <taxon>Agaricomycetes</taxon>
        <taxon>Agaricomycetidae</taxon>
        <taxon>Agaricales</taxon>
        <taxon>Marasmiineae</taxon>
        <taxon>Marasmiaceae</taxon>
        <taxon>Tetrapyrgos</taxon>
    </lineage>
</organism>
<protein>
    <submittedName>
        <fullName evidence="1">Uncharacterized protein</fullName>
    </submittedName>
</protein>
<reference evidence="1 2" key="1">
    <citation type="journal article" date="2020" name="ISME J.">
        <title>Uncovering the hidden diversity of litter-decomposition mechanisms in mushroom-forming fungi.</title>
        <authorList>
            <person name="Floudas D."/>
            <person name="Bentzer J."/>
            <person name="Ahren D."/>
            <person name="Johansson T."/>
            <person name="Persson P."/>
            <person name="Tunlid A."/>
        </authorList>
    </citation>
    <scope>NUCLEOTIDE SEQUENCE [LARGE SCALE GENOMIC DNA]</scope>
    <source>
        <strain evidence="1 2">CBS 291.85</strain>
    </source>
</reference>
<keyword evidence="2" id="KW-1185">Reference proteome</keyword>
<proteinExistence type="predicted"/>
<name>A0A8H5GQ65_9AGAR</name>
<evidence type="ECO:0000313" key="1">
    <source>
        <dbReference type="EMBL" id="KAF5368951.1"/>
    </source>
</evidence>
<accession>A0A8H5GQ65</accession>